<evidence type="ECO:0000256" key="1">
    <source>
        <dbReference type="ARBA" id="ARBA00022614"/>
    </source>
</evidence>
<dbReference type="GO" id="GO:0043531">
    <property type="term" value="F:ADP binding"/>
    <property type="evidence" value="ECO:0007669"/>
    <property type="project" value="InterPro"/>
</dbReference>
<organism evidence="4 5">
    <name type="scientific">Trifolium subterraneum</name>
    <name type="common">Subterranean clover</name>
    <dbReference type="NCBI Taxonomy" id="3900"/>
    <lineage>
        <taxon>Eukaryota</taxon>
        <taxon>Viridiplantae</taxon>
        <taxon>Streptophyta</taxon>
        <taxon>Embryophyta</taxon>
        <taxon>Tracheophyta</taxon>
        <taxon>Spermatophyta</taxon>
        <taxon>Magnoliopsida</taxon>
        <taxon>eudicotyledons</taxon>
        <taxon>Gunneridae</taxon>
        <taxon>Pentapetalae</taxon>
        <taxon>rosids</taxon>
        <taxon>fabids</taxon>
        <taxon>Fabales</taxon>
        <taxon>Fabaceae</taxon>
        <taxon>Papilionoideae</taxon>
        <taxon>50 kb inversion clade</taxon>
        <taxon>NPAAA clade</taxon>
        <taxon>Hologalegina</taxon>
        <taxon>IRL clade</taxon>
        <taxon>Trifolieae</taxon>
        <taxon>Trifolium</taxon>
    </lineage>
</organism>
<dbReference type="Pfam" id="PF07725">
    <property type="entry name" value="LRR_3"/>
    <property type="match status" value="1"/>
</dbReference>
<dbReference type="InterPro" id="IPR027417">
    <property type="entry name" value="P-loop_NTPase"/>
</dbReference>
<accession>A0A2Z6LVS5</accession>
<dbReference type="InterPro" id="IPR002182">
    <property type="entry name" value="NB-ARC"/>
</dbReference>
<dbReference type="InterPro" id="IPR032675">
    <property type="entry name" value="LRR_dom_sf"/>
</dbReference>
<proteinExistence type="predicted"/>
<evidence type="ECO:0000313" key="4">
    <source>
        <dbReference type="EMBL" id="GAU23774.1"/>
    </source>
</evidence>
<dbReference type="SUPFAM" id="SSF52058">
    <property type="entry name" value="L domain-like"/>
    <property type="match status" value="1"/>
</dbReference>
<name>A0A2Z6LVS5_TRISU</name>
<protein>
    <recommendedName>
        <fullName evidence="3">NB-ARC domain-containing protein</fullName>
    </recommendedName>
</protein>
<dbReference type="Gene3D" id="3.80.10.10">
    <property type="entry name" value="Ribonuclease Inhibitor"/>
    <property type="match status" value="1"/>
</dbReference>
<reference evidence="5" key="1">
    <citation type="journal article" date="2017" name="Front. Plant Sci.">
        <title>Climate Clever Clovers: New Paradigm to Reduce the Environmental Footprint of Ruminants by Breeding Low Methanogenic Forages Utilizing Haplotype Variation.</title>
        <authorList>
            <person name="Kaur P."/>
            <person name="Appels R."/>
            <person name="Bayer P.E."/>
            <person name="Keeble-Gagnere G."/>
            <person name="Wang J."/>
            <person name="Hirakawa H."/>
            <person name="Shirasawa K."/>
            <person name="Vercoe P."/>
            <person name="Stefanova K."/>
            <person name="Durmic Z."/>
            <person name="Nichols P."/>
            <person name="Revell C."/>
            <person name="Isobe S.N."/>
            <person name="Edwards D."/>
            <person name="Erskine W."/>
        </authorList>
    </citation>
    <scope>NUCLEOTIDE SEQUENCE [LARGE SCALE GENOMIC DNA]</scope>
    <source>
        <strain evidence="5">cv. Daliak</strain>
    </source>
</reference>
<dbReference type="PANTHER" id="PTHR11017">
    <property type="entry name" value="LEUCINE-RICH REPEAT-CONTAINING PROTEIN"/>
    <property type="match status" value="1"/>
</dbReference>
<keyword evidence="2" id="KW-0677">Repeat</keyword>
<dbReference type="PANTHER" id="PTHR11017:SF243">
    <property type="entry name" value="ADP-RIBOSYL CYCLASE_CYCLIC ADP-RIBOSE HYDROLASE"/>
    <property type="match status" value="1"/>
</dbReference>
<dbReference type="EMBL" id="DF973276">
    <property type="protein sequence ID" value="GAU23774.1"/>
    <property type="molecule type" value="Genomic_DNA"/>
</dbReference>
<keyword evidence="5" id="KW-1185">Reference proteome</keyword>
<dbReference type="OrthoDB" id="1435635at2759"/>
<feature type="domain" description="NB-ARC" evidence="3">
    <location>
        <begin position="72"/>
        <end position="113"/>
    </location>
</feature>
<dbReference type="SUPFAM" id="SSF52540">
    <property type="entry name" value="P-loop containing nucleoside triphosphate hydrolases"/>
    <property type="match status" value="1"/>
</dbReference>
<dbReference type="Proteomes" id="UP000242715">
    <property type="component" value="Unassembled WGS sequence"/>
</dbReference>
<evidence type="ECO:0000313" key="5">
    <source>
        <dbReference type="Proteomes" id="UP000242715"/>
    </source>
</evidence>
<dbReference type="InterPro" id="IPR011713">
    <property type="entry name" value="Leu-rich_rpt_3"/>
</dbReference>
<evidence type="ECO:0000259" key="3">
    <source>
        <dbReference type="Pfam" id="PF00931"/>
    </source>
</evidence>
<keyword evidence="1" id="KW-0433">Leucine-rich repeat</keyword>
<dbReference type="AlphaFoldDB" id="A0A2Z6LVS5"/>
<dbReference type="GO" id="GO:0006952">
    <property type="term" value="P:defense response"/>
    <property type="evidence" value="ECO:0007669"/>
    <property type="project" value="InterPro"/>
</dbReference>
<sequence length="244" mass="28307">MCWNAVSKNRLWTFTSCMIATEISRLKGLYFAYILYLTSLTESDFIKDIVKDVLQKLNLRYQYEIKGLIRIEKNFEKIESKLKIGSNDVSVLGIWGMGGIGKTTLAKALYAKLYSQFEEEENLHPDAPYLEAPFSLRRIARKKVFIVLDNVETVEQIEDLILKIDGLTCNVYFPNGLEWLSDKLRYLTWDGYCLESLPSIFCAEKLVKLDMPNSKLKKLWDGVQNFVNLKFITLEFKHSFKISP</sequence>
<dbReference type="Pfam" id="PF00931">
    <property type="entry name" value="NB-ARC"/>
    <property type="match status" value="1"/>
</dbReference>
<gene>
    <name evidence="4" type="ORF">TSUD_142660</name>
</gene>
<evidence type="ECO:0000256" key="2">
    <source>
        <dbReference type="ARBA" id="ARBA00022737"/>
    </source>
</evidence>
<dbReference type="Gene3D" id="3.40.50.300">
    <property type="entry name" value="P-loop containing nucleotide triphosphate hydrolases"/>
    <property type="match status" value="1"/>
</dbReference>
<dbReference type="InterPro" id="IPR044974">
    <property type="entry name" value="Disease_R_plants"/>
</dbReference>